<name>A0A6L5YLT5_9FIRM</name>
<dbReference type="RefSeq" id="WP_154498834.1">
    <property type="nucleotide sequence ID" value="NZ_VUMU01000025.1"/>
</dbReference>
<dbReference type="AlphaFoldDB" id="A0A6L5YLT5"/>
<gene>
    <name evidence="1" type="ORF">FYJ59_13525</name>
</gene>
<comment type="caution">
    <text evidence="1">The sequence shown here is derived from an EMBL/GenBank/DDBJ whole genome shotgun (WGS) entry which is preliminary data.</text>
</comment>
<evidence type="ECO:0000313" key="2">
    <source>
        <dbReference type="Proteomes" id="UP000476055"/>
    </source>
</evidence>
<keyword evidence="2" id="KW-1185">Reference proteome</keyword>
<sequence>MTEYNQNDLNVIMALALIQGLYNKGQISLKVYKKCKDDAWNRIEDEANREKMNQLFIPSYNCKDKNRRLN</sequence>
<dbReference type="Proteomes" id="UP000476055">
    <property type="component" value="Unassembled WGS sequence"/>
</dbReference>
<evidence type="ECO:0000313" key="1">
    <source>
        <dbReference type="EMBL" id="MST59241.1"/>
    </source>
</evidence>
<reference evidence="1 2" key="1">
    <citation type="submission" date="2019-08" db="EMBL/GenBank/DDBJ databases">
        <title>In-depth cultivation of the pig gut microbiome towards novel bacterial diversity and tailored functional studies.</title>
        <authorList>
            <person name="Wylensek D."/>
            <person name="Hitch T.C.A."/>
            <person name="Clavel T."/>
        </authorList>
    </citation>
    <scope>NUCLEOTIDE SEQUENCE [LARGE SCALE GENOMIC DNA]</scope>
    <source>
        <strain evidence="1 2">WCA3-601-WT-6H</strain>
    </source>
</reference>
<proteinExistence type="predicted"/>
<protein>
    <submittedName>
        <fullName evidence="1">Uncharacterized protein</fullName>
    </submittedName>
</protein>
<accession>A0A6L5YLT5</accession>
<organism evidence="1 2">
    <name type="scientific">Waltera intestinalis</name>
    <dbReference type="NCBI Taxonomy" id="2606635"/>
    <lineage>
        <taxon>Bacteria</taxon>
        <taxon>Bacillati</taxon>
        <taxon>Bacillota</taxon>
        <taxon>Clostridia</taxon>
        <taxon>Lachnospirales</taxon>
        <taxon>Lachnospiraceae</taxon>
        <taxon>Waltera</taxon>
    </lineage>
</organism>
<dbReference type="EMBL" id="VUMU01000025">
    <property type="protein sequence ID" value="MST59241.1"/>
    <property type="molecule type" value="Genomic_DNA"/>
</dbReference>